<feature type="compositionally biased region" description="Polar residues" evidence="3">
    <location>
        <begin position="461"/>
        <end position="474"/>
    </location>
</feature>
<dbReference type="STRING" id="337451.A0A443N205"/>
<dbReference type="Pfam" id="PF00013">
    <property type="entry name" value="KH_1"/>
    <property type="match status" value="2"/>
</dbReference>
<dbReference type="InterPro" id="IPR036612">
    <property type="entry name" value="KH_dom_type_1_sf"/>
</dbReference>
<feature type="region of interest" description="Disordered" evidence="3">
    <location>
        <begin position="288"/>
        <end position="538"/>
    </location>
</feature>
<evidence type="ECO:0000313" key="5">
    <source>
        <dbReference type="EMBL" id="RWR72530.1"/>
    </source>
</evidence>
<dbReference type="FunFam" id="3.30.1370.10:FF:000093">
    <property type="entry name" value="KH domain-containing protein"/>
    <property type="match status" value="1"/>
</dbReference>
<feature type="compositionally biased region" description="Polar residues" evidence="3">
    <location>
        <begin position="399"/>
        <end position="420"/>
    </location>
</feature>
<evidence type="ECO:0000256" key="2">
    <source>
        <dbReference type="PROSITE-ProRule" id="PRU00117"/>
    </source>
</evidence>
<dbReference type="Proteomes" id="UP000283530">
    <property type="component" value="Unassembled WGS sequence"/>
</dbReference>
<evidence type="ECO:0000259" key="4">
    <source>
        <dbReference type="SMART" id="SM00322"/>
    </source>
</evidence>
<dbReference type="AlphaFoldDB" id="A0A443N205"/>
<evidence type="ECO:0000256" key="3">
    <source>
        <dbReference type="SAM" id="MobiDB-lite"/>
    </source>
</evidence>
<feature type="compositionally biased region" description="Polar residues" evidence="3">
    <location>
        <begin position="355"/>
        <end position="364"/>
    </location>
</feature>
<feature type="region of interest" description="Disordered" evidence="3">
    <location>
        <begin position="1"/>
        <end position="106"/>
    </location>
</feature>
<organism evidence="5 6">
    <name type="scientific">Cinnamomum micranthum f. kanehirae</name>
    <dbReference type="NCBI Taxonomy" id="337451"/>
    <lineage>
        <taxon>Eukaryota</taxon>
        <taxon>Viridiplantae</taxon>
        <taxon>Streptophyta</taxon>
        <taxon>Embryophyta</taxon>
        <taxon>Tracheophyta</taxon>
        <taxon>Spermatophyta</taxon>
        <taxon>Magnoliopsida</taxon>
        <taxon>Magnoliidae</taxon>
        <taxon>Laurales</taxon>
        <taxon>Lauraceae</taxon>
        <taxon>Cinnamomum</taxon>
    </lineage>
</organism>
<feature type="compositionally biased region" description="Pro residues" evidence="3">
    <location>
        <begin position="309"/>
        <end position="325"/>
    </location>
</feature>
<reference evidence="5 6" key="1">
    <citation type="journal article" date="2019" name="Nat. Plants">
        <title>Stout camphor tree genome fills gaps in understanding of flowering plant genome evolution.</title>
        <authorList>
            <person name="Chaw S.M."/>
            <person name="Liu Y.C."/>
            <person name="Wu Y.W."/>
            <person name="Wang H.Y."/>
            <person name="Lin C.I."/>
            <person name="Wu C.S."/>
            <person name="Ke H.M."/>
            <person name="Chang L.Y."/>
            <person name="Hsu C.Y."/>
            <person name="Yang H.T."/>
            <person name="Sudianto E."/>
            <person name="Hsu M.H."/>
            <person name="Wu K.P."/>
            <person name="Wang L.N."/>
            <person name="Leebens-Mack J.H."/>
            <person name="Tsai I.J."/>
        </authorList>
    </citation>
    <scope>NUCLEOTIDE SEQUENCE [LARGE SCALE GENOMIC DNA]</scope>
    <source>
        <strain evidence="6">cv. Chaw 1501</strain>
        <tissue evidence="5">Young leaves</tissue>
    </source>
</reference>
<feature type="compositionally biased region" description="Polar residues" evidence="3">
    <location>
        <begin position="495"/>
        <end position="515"/>
    </location>
</feature>
<comment type="caution">
    <text evidence="5">The sequence shown here is derived from an EMBL/GenBank/DDBJ whole genome shotgun (WGS) entry which is preliminary data.</text>
</comment>
<accession>A0A443N205</accession>
<feature type="compositionally biased region" description="Polar residues" evidence="3">
    <location>
        <begin position="429"/>
        <end position="452"/>
    </location>
</feature>
<keyword evidence="1" id="KW-0677">Repeat</keyword>
<dbReference type="CDD" id="cd00105">
    <property type="entry name" value="KH-I"/>
    <property type="match status" value="1"/>
</dbReference>
<keyword evidence="6" id="KW-1185">Reference proteome</keyword>
<dbReference type="Gene3D" id="3.30.1370.10">
    <property type="entry name" value="K Homology domain, type 1"/>
    <property type="match status" value="2"/>
</dbReference>
<dbReference type="InterPro" id="IPR004087">
    <property type="entry name" value="KH_dom"/>
</dbReference>
<dbReference type="PANTHER" id="PTHR10288">
    <property type="entry name" value="KH DOMAIN CONTAINING RNA BINDING PROTEIN"/>
    <property type="match status" value="1"/>
</dbReference>
<dbReference type="OrthoDB" id="5204190at2759"/>
<protein>
    <submittedName>
        <fullName evidence="5">Far upstream element-binding protein 1-like protein</fullName>
    </submittedName>
</protein>
<dbReference type="EMBL" id="QPKB01000001">
    <property type="protein sequence ID" value="RWR72530.1"/>
    <property type="molecule type" value="Genomic_DNA"/>
</dbReference>
<gene>
    <name evidence="5" type="ORF">CKAN_00075800</name>
</gene>
<feature type="compositionally biased region" description="Low complexity" evidence="3">
    <location>
        <begin position="326"/>
        <end position="345"/>
    </location>
</feature>
<feature type="domain" description="K Homology" evidence="4">
    <location>
        <begin position="123"/>
        <end position="196"/>
    </location>
</feature>
<name>A0A443N205_9MAGN</name>
<feature type="compositionally biased region" description="Low complexity" evidence="3">
    <location>
        <begin position="41"/>
        <end position="58"/>
    </location>
</feature>
<dbReference type="SUPFAM" id="SSF54791">
    <property type="entry name" value="Eukaryotic type KH-domain (KH-domain type I)"/>
    <property type="match status" value="2"/>
</dbReference>
<evidence type="ECO:0000256" key="1">
    <source>
        <dbReference type="ARBA" id="ARBA00022737"/>
    </source>
</evidence>
<sequence length="683" mass="71402">MAEDPQLAARSTDGKRKYEDQTPTPAPAVRRTTGFSSPIKSASPDSNAAAGAALPSYSNVPPPMDEIQAAKQRAQEIAARLFSSAEAKRPRLENGGSGTDDSNDVQPFGIIPPSSMPVAYGFPGSSKKIDIPNGRVGVIIGKAGETIKYLQLQSGAKIQVTRDMDADPNSLTRTVELVGTSEQISKAEQLINDVLTEAEAGTGASRRFTMGQPGVEQFIMKVPNNKVGLIIGKGGEMIKSMQAKSGARIQLTPLHLPAGDTSTERTVQIDGTKEQIESAKQLVNEVISGENRLRNPSMAGGYRQQGYRPPRPPTNWGPPGQPPTQQPGYGYMQPGAYPGQPPQYGMSQPPYAGYPTQTTSTGWDQTPAPPNQQAAPGSGYYSQQPQQQQQPAPGGSSVPADNTSYNYSQPASNYNPQGSYGYQAPAQPGYNQLQSNPQAGYDQQQGYSSAPSYGTMVNPGQDGSTPSYGTQQGLIQAPPAQQVPPAAQPSATAQGYTGQQPANPTGYPSQGSTQPGYGMPPTSQPGYGSQPPAQQPGYGADFASCTAWLWAASGTEATYSGRLWAKPTAPTSQGGYAQPAQVQPGYSHAQPPPAQSAYVQQDSSHHRTPAGYSSGVVQPVYGQPQAYGAPPPVAQPGYGQQPYGTDSYGGGYSQAPVYSTDSAVAPGAQPVVSSGVAKASPPS</sequence>
<keyword evidence="2" id="KW-0694">RNA-binding</keyword>
<dbReference type="InterPro" id="IPR004088">
    <property type="entry name" value="KH_dom_type_1"/>
</dbReference>
<proteinExistence type="predicted"/>
<feature type="region of interest" description="Disordered" evidence="3">
    <location>
        <begin position="569"/>
        <end position="658"/>
    </location>
</feature>
<dbReference type="GO" id="GO:0003723">
    <property type="term" value="F:RNA binding"/>
    <property type="evidence" value="ECO:0007669"/>
    <property type="project" value="UniProtKB-UniRule"/>
</dbReference>
<dbReference type="SMART" id="SM00322">
    <property type="entry name" value="KH"/>
    <property type="match status" value="2"/>
</dbReference>
<feature type="compositionally biased region" description="Low complexity" evidence="3">
    <location>
        <begin position="476"/>
        <end position="494"/>
    </location>
</feature>
<feature type="domain" description="K Homology" evidence="4">
    <location>
        <begin position="214"/>
        <end position="288"/>
    </location>
</feature>
<feature type="compositionally biased region" description="Low complexity" evidence="3">
    <location>
        <begin position="371"/>
        <end position="397"/>
    </location>
</feature>
<dbReference type="PROSITE" id="PS50084">
    <property type="entry name" value="KH_TYPE_1"/>
    <property type="match status" value="2"/>
</dbReference>
<evidence type="ECO:0000313" key="6">
    <source>
        <dbReference type="Proteomes" id="UP000283530"/>
    </source>
</evidence>